<keyword evidence="3" id="KW-1185">Reference proteome</keyword>
<dbReference type="AlphaFoldDB" id="A0AAV3P4M6"/>
<sequence>MLENSEHSGTEGGIGMHVPPTGDNTRKNIDSQQVEVKNMVVDTNPEKGSGDVEDVQPSVRDTSIETSYESAKTHSSVDPTVAEILAEMSKSKIGGVSGSRKKKRLRK</sequence>
<organism evidence="2 3">
    <name type="scientific">Lithospermum erythrorhizon</name>
    <name type="common">Purple gromwell</name>
    <name type="synonym">Lithospermum officinale var. erythrorhizon</name>
    <dbReference type="NCBI Taxonomy" id="34254"/>
    <lineage>
        <taxon>Eukaryota</taxon>
        <taxon>Viridiplantae</taxon>
        <taxon>Streptophyta</taxon>
        <taxon>Embryophyta</taxon>
        <taxon>Tracheophyta</taxon>
        <taxon>Spermatophyta</taxon>
        <taxon>Magnoliopsida</taxon>
        <taxon>eudicotyledons</taxon>
        <taxon>Gunneridae</taxon>
        <taxon>Pentapetalae</taxon>
        <taxon>asterids</taxon>
        <taxon>lamiids</taxon>
        <taxon>Boraginales</taxon>
        <taxon>Boraginaceae</taxon>
        <taxon>Boraginoideae</taxon>
        <taxon>Lithospermeae</taxon>
        <taxon>Lithospermum</taxon>
    </lineage>
</organism>
<evidence type="ECO:0000313" key="2">
    <source>
        <dbReference type="EMBL" id="GAA0145716.1"/>
    </source>
</evidence>
<evidence type="ECO:0000313" key="3">
    <source>
        <dbReference type="Proteomes" id="UP001454036"/>
    </source>
</evidence>
<feature type="region of interest" description="Disordered" evidence="1">
    <location>
        <begin position="1"/>
        <end position="32"/>
    </location>
</feature>
<evidence type="ECO:0000256" key="1">
    <source>
        <dbReference type="SAM" id="MobiDB-lite"/>
    </source>
</evidence>
<name>A0AAV3P4M6_LITER</name>
<proteinExistence type="predicted"/>
<dbReference type="Proteomes" id="UP001454036">
    <property type="component" value="Unassembled WGS sequence"/>
</dbReference>
<reference evidence="2 3" key="1">
    <citation type="submission" date="2024-01" db="EMBL/GenBank/DDBJ databases">
        <title>The complete chloroplast genome sequence of Lithospermum erythrorhizon: insights into the phylogenetic relationship among Boraginaceae species and the maternal lineages of purple gromwells.</title>
        <authorList>
            <person name="Okada T."/>
            <person name="Watanabe K."/>
        </authorList>
    </citation>
    <scope>NUCLEOTIDE SEQUENCE [LARGE SCALE GENOMIC DNA]</scope>
</reference>
<dbReference type="EMBL" id="BAABME010016383">
    <property type="protein sequence ID" value="GAA0145716.1"/>
    <property type="molecule type" value="Genomic_DNA"/>
</dbReference>
<comment type="caution">
    <text evidence="2">The sequence shown here is derived from an EMBL/GenBank/DDBJ whole genome shotgun (WGS) entry which is preliminary data.</text>
</comment>
<feature type="region of interest" description="Disordered" evidence="1">
    <location>
        <begin position="41"/>
        <end position="60"/>
    </location>
</feature>
<protein>
    <submittedName>
        <fullName evidence="2">Uncharacterized protein</fullName>
    </submittedName>
</protein>
<gene>
    <name evidence="2" type="ORF">LIER_36171</name>
</gene>
<accession>A0AAV3P4M6</accession>